<evidence type="ECO:0000313" key="2">
    <source>
        <dbReference type="EMBL" id="KAK1368629.1"/>
    </source>
</evidence>
<keyword evidence="1" id="KW-0175">Coiled coil</keyword>
<dbReference type="EMBL" id="JAUIZM010000008">
    <property type="protein sequence ID" value="KAK1368629.1"/>
    <property type="molecule type" value="Genomic_DNA"/>
</dbReference>
<dbReference type="Gene3D" id="1.10.287.1490">
    <property type="match status" value="1"/>
</dbReference>
<feature type="coiled-coil region" evidence="1">
    <location>
        <begin position="4"/>
        <end position="132"/>
    </location>
</feature>
<accession>A0AAD8MDF6</accession>
<comment type="caution">
    <text evidence="2">The sequence shown here is derived from an EMBL/GenBank/DDBJ whole genome shotgun (WGS) entry which is preliminary data.</text>
</comment>
<dbReference type="Proteomes" id="UP001237642">
    <property type="component" value="Unassembled WGS sequence"/>
</dbReference>
<keyword evidence="3" id="KW-1185">Reference proteome</keyword>
<protein>
    <submittedName>
        <fullName evidence="2">Uncharacterized protein</fullName>
    </submittedName>
</protein>
<dbReference type="AlphaFoldDB" id="A0AAD8MDF6"/>
<sequence length="145" mass="16588">MTHEDSLKLKKEELTGALNKLTEELHEVEERVKTLTAERDQYKEAHSVAEAEVGKLEAEKEEARVAFKAINDQYIAANEEFEKTRNHLLQLIKQTKELHEVQERVKTLTAESDQYKEAHSVAEAEVGKLEAKKEEARTCSIQGDQ</sequence>
<proteinExistence type="predicted"/>
<reference evidence="2" key="1">
    <citation type="submission" date="2023-02" db="EMBL/GenBank/DDBJ databases">
        <title>Genome of toxic invasive species Heracleum sosnowskyi carries increased number of genes despite the absence of recent whole-genome duplications.</title>
        <authorList>
            <person name="Schelkunov M."/>
            <person name="Shtratnikova V."/>
            <person name="Makarenko M."/>
            <person name="Klepikova A."/>
            <person name="Omelchenko D."/>
            <person name="Novikova G."/>
            <person name="Obukhova E."/>
            <person name="Bogdanov V."/>
            <person name="Penin A."/>
            <person name="Logacheva M."/>
        </authorList>
    </citation>
    <scope>NUCLEOTIDE SEQUENCE</scope>
    <source>
        <strain evidence="2">Hsosn_3</strain>
        <tissue evidence="2">Leaf</tissue>
    </source>
</reference>
<organism evidence="2 3">
    <name type="scientific">Heracleum sosnowskyi</name>
    <dbReference type="NCBI Taxonomy" id="360622"/>
    <lineage>
        <taxon>Eukaryota</taxon>
        <taxon>Viridiplantae</taxon>
        <taxon>Streptophyta</taxon>
        <taxon>Embryophyta</taxon>
        <taxon>Tracheophyta</taxon>
        <taxon>Spermatophyta</taxon>
        <taxon>Magnoliopsida</taxon>
        <taxon>eudicotyledons</taxon>
        <taxon>Gunneridae</taxon>
        <taxon>Pentapetalae</taxon>
        <taxon>asterids</taxon>
        <taxon>campanulids</taxon>
        <taxon>Apiales</taxon>
        <taxon>Apiaceae</taxon>
        <taxon>Apioideae</taxon>
        <taxon>apioid superclade</taxon>
        <taxon>Tordylieae</taxon>
        <taxon>Tordyliinae</taxon>
        <taxon>Heracleum</taxon>
    </lineage>
</organism>
<gene>
    <name evidence="2" type="ORF">POM88_034721</name>
</gene>
<evidence type="ECO:0000256" key="1">
    <source>
        <dbReference type="SAM" id="Coils"/>
    </source>
</evidence>
<name>A0AAD8MDF6_9APIA</name>
<reference evidence="2" key="2">
    <citation type="submission" date="2023-05" db="EMBL/GenBank/DDBJ databases">
        <authorList>
            <person name="Schelkunov M.I."/>
        </authorList>
    </citation>
    <scope>NUCLEOTIDE SEQUENCE</scope>
    <source>
        <strain evidence="2">Hsosn_3</strain>
        <tissue evidence="2">Leaf</tissue>
    </source>
</reference>
<evidence type="ECO:0000313" key="3">
    <source>
        <dbReference type="Proteomes" id="UP001237642"/>
    </source>
</evidence>